<dbReference type="Proteomes" id="UP000193642">
    <property type="component" value="Unassembled WGS sequence"/>
</dbReference>
<organism evidence="1 2">
    <name type="scientific">Rhizoclosmatium globosum</name>
    <dbReference type="NCBI Taxonomy" id="329046"/>
    <lineage>
        <taxon>Eukaryota</taxon>
        <taxon>Fungi</taxon>
        <taxon>Fungi incertae sedis</taxon>
        <taxon>Chytridiomycota</taxon>
        <taxon>Chytridiomycota incertae sedis</taxon>
        <taxon>Chytridiomycetes</taxon>
        <taxon>Chytridiales</taxon>
        <taxon>Chytriomycetaceae</taxon>
        <taxon>Rhizoclosmatium</taxon>
    </lineage>
</organism>
<reference evidence="1 2" key="1">
    <citation type="submission" date="2016-07" db="EMBL/GenBank/DDBJ databases">
        <title>Pervasive Adenine N6-methylation of Active Genes in Fungi.</title>
        <authorList>
            <consortium name="DOE Joint Genome Institute"/>
            <person name="Mondo S.J."/>
            <person name="Dannebaum R.O."/>
            <person name="Kuo R.C."/>
            <person name="Labutti K."/>
            <person name="Haridas S."/>
            <person name="Kuo A."/>
            <person name="Salamov A."/>
            <person name="Ahrendt S.R."/>
            <person name="Lipzen A."/>
            <person name="Sullivan W."/>
            <person name="Andreopoulos W.B."/>
            <person name="Clum A."/>
            <person name="Lindquist E."/>
            <person name="Daum C."/>
            <person name="Ramamoorthy G.K."/>
            <person name="Gryganskyi A."/>
            <person name="Culley D."/>
            <person name="Magnuson J.K."/>
            <person name="James T.Y."/>
            <person name="O'Malley M.A."/>
            <person name="Stajich J.E."/>
            <person name="Spatafora J.W."/>
            <person name="Visel A."/>
            <person name="Grigoriev I.V."/>
        </authorList>
    </citation>
    <scope>NUCLEOTIDE SEQUENCE [LARGE SCALE GENOMIC DNA]</scope>
    <source>
        <strain evidence="1 2">JEL800</strain>
    </source>
</reference>
<keyword evidence="2" id="KW-1185">Reference proteome</keyword>
<sequence>MKTTNVLVMMDDSYDVVAAVHTGVSSLTSTRDDKITIIAIIKAESQQQVVLTSIMDTLKLLKCSLHPSTKFNVFAIPETICLLESTIQKLVMKVQPRLMVLGLNGLYSAIVHSHTYRRAIIVHHIESSNHPVPDLENEDYLIRDSPRCLSPGAWEDDEEVF</sequence>
<dbReference type="AlphaFoldDB" id="A0A1Y2CBR8"/>
<protein>
    <recommendedName>
        <fullName evidence="3">UspA domain-containing protein</fullName>
    </recommendedName>
</protein>
<comment type="caution">
    <text evidence="1">The sequence shown here is derived from an EMBL/GenBank/DDBJ whole genome shotgun (WGS) entry which is preliminary data.</text>
</comment>
<evidence type="ECO:0008006" key="3">
    <source>
        <dbReference type="Google" id="ProtNLM"/>
    </source>
</evidence>
<accession>A0A1Y2CBR8</accession>
<proteinExistence type="predicted"/>
<dbReference type="EMBL" id="MCGO01000022">
    <property type="protein sequence ID" value="ORY44501.1"/>
    <property type="molecule type" value="Genomic_DNA"/>
</dbReference>
<evidence type="ECO:0000313" key="2">
    <source>
        <dbReference type="Proteomes" id="UP000193642"/>
    </source>
</evidence>
<name>A0A1Y2CBR8_9FUNG</name>
<dbReference type="OrthoDB" id="2102774at2759"/>
<evidence type="ECO:0000313" key="1">
    <source>
        <dbReference type="EMBL" id="ORY44501.1"/>
    </source>
</evidence>
<gene>
    <name evidence="1" type="ORF">BCR33DRAFT_717006</name>
</gene>